<dbReference type="InParanoid" id="A2DZI8"/>
<evidence type="ECO:0000313" key="6">
    <source>
        <dbReference type="EMBL" id="EAY14192.1"/>
    </source>
</evidence>
<evidence type="ECO:0000259" key="5">
    <source>
        <dbReference type="PROSITE" id="PS50157"/>
    </source>
</evidence>
<feature type="region of interest" description="Disordered" evidence="4">
    <location>
        <begin position="232"/>
        <end position="269"/>
    </location>
</feature>
<evidence type="ECO:0000313" key="7">
    <source>
        <dbReference type="Proteomes" id="UP000001542"/>
    </source>
</evidence>
<keyword evidence="2" id="KW-0863">Zinc-finger</keyword>
<dbReference type="PROSITE" id="PS00028">
    <property type="entry name" value="ZINC_FINGER_C2H2_1"/>
    <property type="match status" value="1"/>
</dbReference>
<reference evidence="6" key="1">
    <citation type="submission" date="2006-10" db="EMBL/GenBank/DDBJ databases">
        <authorList>
            <person name="Amadeo P."/>
            <person name="Zhao Q."/>
            <person name="Wortman J."/>
            <person name="Fraser-Liggett C."/>
            <person name="Carlton J."/>
        </authorList>
    </citation>
    <scope>NUCLEOTIDE SEQUENCE</scope>
    <source>
        <strain evidence="6">G3</strain>
    </source>
</reference>
<dbReference type="KEGG" id="tva:4772180"/>
<organism evidence="6 7">
    <name type="scientific">Trichomonas vaginalis (strain ATCC PRA-98 / G3)</name>
    <dbReference type="NCBI Taxonomy" id="412133"/>
    <lineage>
        <taxon>Eukaryota</taxon>
        <taxon>Metamonada</taxon>
        <taxon>Parabasalia</taxon>
        <taxon>Trichomonadida</taxon>
        <taxon>Trichomonadidae</taxon>
        <taxon>Trichomonas</taxon>
    </lineage>
</organism>
<keyword evidence="2" id="KW-0479">Metal-binding</keyword>
<dbReference type="AlphaFoldDB" id="A2DZI8"/>
<dbReference type="RefSeq" id="XP_001326415.1">
    <property type="nucleotide sequence ID" value="XM_001326380.1"/>
</dbReference>
<keyword evidence="2" id="KW-0862">Zinc</keyword>
<protein>
    <submittedName>
        <fullName evidence="6">Zinc finger, C2H2 type family protein</fullName>
    </submittedName>
</protein>
<accession>A2DZI8</accession>
<gene>
    <name evidence="6" type="ORF">TVAG_373250</name>
</gene>
<dbReference type="InterPro" id="IPR013087">
    <property type="entry name" value="Znf_C2H2_type"/>
</dbReference>
<dbReference type="Proteomes" id="UP000001542">
    <property type="component" value="Unassembled WGS sequence"/>
</dbReference>
<feature type="compositionally biased region" description="Low complexity" evidence="4">
    <location>
        <begin position="308"/>
        <end position="319"/>
    </location>
</feature>
<dbReference type="GO" id="GO:0008270">
    <property type="term" value="F:zinc ion binding"/>
    <property type="evidence" value="ECO:0007669"/>
    <property type="project" value="UniProtKB-KW"/>
</dbReference>
<dbReference type="InterPro" id="IPR051241">
    <property type="entry name" value="DZIP_RILPL"/>
</dbReference>
<dbReference type="PANTHER" id="PTHR21502">
    <property type="entry name" value="ZINC FINGER PROTEIN DZIP1"/>
    <property type="match status" value="1"/>
</dbReference>
<keyword evidence="1 3" id="KW-0175">Coiled coil</keyword>
<evidence type="ECO:0000256" key="1">
    <source>
        <dbReference type="ARBA" id="ARBA00023054"/>
    </source>
</evidence>
<evidence type="ECO:0000256" key="4">
    <source>
        <dbReference type="SAM" id="MobiDB-lite"/>
    </source>
</evidence>
<dbReference type="OrthoDB" id="10533755at2759"/>
<dbReference type="VEuPathDB" id="TrichDB:TVAGG3_0011890"/>
<proteinExistence type="predicted"/>
<dbReference type="SMR" id="A2DZI8"/>
<dbReference type="EMBL" id="DS113274">
    <property type="protein sequence ID" value="EAY14192.1"/>
    <property type="molecule type" value="Genomic_DNA"/>
</dbReference>
<feature type="coiled-coil region" evidence="3">
    <location>
        <begin position="87"/>
        <end position="114"/>
    </location>
</feature>
<feature type="compositionally biased region" description="Low complexity" evidence="4">
    <location>
        <begin position="242"/>
        <end position="251"/>
    </location>
</feature>
<dbReference type="GO" id="GO:0005737">
    <property type="term" value="C:cytoplasm"/>
    <property type="evidence" value="ECO:0000318"/>
    <property type="project" value="GO_Central"/>
</dbReference>
<feature type="compositionally biased region" description="Basic residues" evidence="4">
    <location>
        <begin position="232"/>
        <end position="241"/>
    </location>
</feature>
<evidence type="ECO:0000256" key="2">
    <source>
        <dbReference type="PROSITE-ProRule" id="PRU00042"/>
    </source>
</evidence>
<feature type="domain" description="C2H2-type" evidence="5">
    <location>
        <begin position="150"/>
        <end position="180"/>
    </location>
</feature>
<evidence type="ECO:0000256" key="3">
    <source>
        <dbReference type="SAM" id="Coils"/>
    </source>
</evidence>
<keyword evidence="7" id="KW-1185">Reference proteome</keyword>
<sequence length="319" mass="36686">MYVTQTPTCGCPPQYQGVSPTISQSIHQFDWNYLNSLNTEFIREAHDYSTLEKYAYMFADSEYTAVDQQFLPFPLSRKFFEISHDSIKYLFKQIRELQNKLKYKEKEIEYMKHKFEKATKKIDNLSYNRNPFPPPPIAYSTTQEAAIIVHTCPCCGRAFRSLQFLDKHIIKEHRHISEAWLSIREGKPYGTSHELKSLKNDVEDLRACLTRQNIVSSKLGLEESDLYLHPKNTKISKKKNKSSSSSSSTLTSDDHKSKAKNKVSESNGKFNVSVELKPKALTEILITPDDYQASENSTGFIEEDHEFTSFSSESSLSES</sequence>
<reference evidence="6" key="2">
    <citation type="journal article" date="2007" name="Science">
        <title>Draft genome sequence of the sexually transmitted pathogen Trichomonas vaginalis.</title>
        <authorList>
            <person name="Carlton J.M."/>
            <person name="Hirt R.P."/>
            <person name="Silva J.C."/>
            <person name="Delcher A.L."/>
            <person name="Schatz M."/>
            <person name="Zhao Q."/>
            <person name="Wortman J.R."/>
            <person name="Bidwell S.L."/>
            <person name="Alsmark U.C.M."/>
            <person name="Besteiro S."/>
            <person name="Sicheritz-Ponten T."/>
            <person name="Noel C.J."/>
            <person name="Dacks J.B."/>
            <person name="Foster P.G."/>
            <person name="Simillion C."/>
            <person name="Van de Peer Y."/>
            <person name="Miranda-Saavedra D."/>
            <person name="Barton G.J."/>
            <person name="Westrop G.D."/>
            <person name="Mueller S."/>
            <person name="Dessi D."/>
            <person name="Fiori P.L."/>
            <person name="Ren Q."/>
            <person name="Paulsen I."/>
            <person name="Zhang H."/>
            <person name="Bastida-Corcuera F.D."/>
            <person name="Simoes-Barbosa A."/>
            <person name="Brown M.T."/>
            <person name="Hayes R.D."/>
            <person name="Mukherjee M."/>
            <person name="Okumura C.Y."/>
            <person name="Schneider R."/>
            <person name="Smith A.J."/>
            <person name="Vanacova S."/>
            <person name="Villalvazo M."/>
            <person name="Haas B.J."/>
            <person name="Pertea M."/>
            <person name="Feldblyum T.V."/>
            <person name="Utterback T.R."/>
            <person name="Shu C.L."/>
            <person name="Osoegawa K."/>
            <person name="de Jong P.J."/>
            <person name="Hrdy I."/>
            <person name="Horvathova L."/>
            <person name="Zubacova Z."/>
            <person name="Dolezal P."/>
            <person name="Malik S.B."/>
            <person name="Logsdon J.M. Jr."/>
            <person name="Henze K."/>
            <person name="Gupta A."/>
            <person name="Wang C.C."/>
            <person name="Dunne R.L."/>
            <person name="Upcroft J.A."/>
            <person name="Upcroft P."/>
            <person name="White O."/>
            <person name="Salzberg S.L."/>
            <person name="Tang P."/>
            <person name="Chiu C.-H."/>
            <person name="Lee Y.-S."/>
            <person name="Embley T.M."/>
            <person name="Coombs G.H."/>
            <person name="Mottram J.C."/>
            <person name="Tachezy J."/>
            <person name="Fraser-Liggett C.M."/>
            <person name="Johnson P.J."/>
        </authorList>
    </citation>
    <scope>NUCLEOTIDE SEQUENCE [LARGE SCALE GENOMIC DNA]</scope>
    <source>
        <strain evidence="6">G3</strain>
    </source>
</reference>
<dbReference type="PANTHER" id="PTHR21502:SF3">
    <property type="entry name" value="CILIUM ASSEMBLY PROTEIN DZIP1L"/>
    <property type="match status" value="1"/>
</dbReference>
<dbReference type="VEuPathDB" id="TrichDB:TVAG_373250"/>
<name>A2DZI8_TRIV3</name>
<dbReference type="PROSITE" id="PS50157">
    <property type="entry name" value="ZINC_FINGER_C2H2_2"/>
    <property type="match status" value="1"/>
</dbReference>
<feature type="region of interest" description="Disordered" evidence="4">
    <location>
        <begin position="295"/>
        <end position="319"/>
    </location>
</feature>